<dbReference type="Gene3D" id="3.40.50.150">
    <property type="entry name" value="Vaccinia Virus protein VP39"/>
    <property type="match status" value="1"/>
</dbReference>
<gene>
    <name evidence="4" type="primary">pcm</name>
    <name evidence="4" type="ORF">GCM10007301_14130</name>
</gene>
<dbReference type="InterPro" id="IPR029063">
    <property type="entry name" value="SAM-dependent_MTases_sf"/>
</dbReference>
<organism evidence="4 5">
    <name type="scientific">Azorhizobium oxalatiphilum</name>
    <dbReference type="NCBI Taxonomy" id="980631"/>
    <lineage>
        <taxon>Bacteria</taxon>
        <taxon>Pseudomonadati</taxon>
        <taxon>Pseudomonadota</taxon>
        <taxon>Alphaproteobacteria</taxon>
        <taxon>Hyphomicrobiales</taxon>
        <taxon>Xanthobacteraceae</taxon>
        <taxon>Azorhizobium</taxon>
    </lineage>
</organism>
<name>A0A917BV89_9HYPH</name>
<dbReference type="RefSeq" id="WP_188576634.1">
    <property type="nucleotide sequence ID" value="NZ_BMCT01000001.1"/>
</dbReference>
<dbReference type="EMBL" id="BMCT01000001">
    <property type="protein sequence ID" value="GGF55668.1"/>
    <property type="molecule type" value="Genomic_DNA"/>
</dbReference>
<dbReference type="PANTHER" id="PTHR11579">
    <property type="entry name" value="PROTEIN-L-ISOASPARTATE O-METHYLTRANSFERASE"/>
    <property type="match status" value="1"/>
</dbReference>
<reference evidence="4" key="2">
    <citation type="submission" date="2020-09" db="EMBL/GenBank/DDBJ databases">
        <authorList>
            <person name="Sun Q."/>
            <person name="Sedlacek I."/>
        </authorList>
    </citation>
    <scope>NUCLEOTIDE SEQUENCE</scope>
    <source>
        <strain evidence="4">CCM 7897</strain>
    </source>
</reference>
<dbReference type="SUPFAM" id="SSF53335">
    <property type="entry name" value="S-adenosyl-L-methionine-dependent methyltransferases"/>
    <property type="match status" value="1"/>
</dbReference>
<sequence>MTDYVELRRGMVDSQVRANDVTDLRIVAAMQEIPRERFVPAAMKSLAYIDDDLVVRPASAGQAARYLIEPMVLAKLIHLAEVHADALVLDVGAGTGYSTAILARLSQQVVAVEDDAELVGTANAVLGDLAIANAAVMQGSLTAGWAPEAPYDVILLNGSVDEVPAALFAQLKDGGRLVAVVGRGGAGRATVYTKVGQAVSERVVFNASLPPLPGFEAAPRFTF</sequence>
<reference evidence="4" key="1">
    <citation type="journal article" date="2014" name="Int. J. Syst. Evol. Microbiol.">
        <title>Complete genome sequence of Corynebacterium casei LMG S-19264T (=DSM 44701T), isolated from a smear-ripened cheese.</title>
        <authorList>
            <consortium name="US DOE Joint Genome Institute (JGI-PGF)"/>
            <person name="Walter F."/>
            <person name="Albersmeier A."/>
            <person name="Kalinowski J."/>
            <person name="Ruckert C."/>
        </authorList>
    </citation>
    <scope>NUCLEOTIDE SEQUENCE</scope>
    <source>
        <strain evidence="4">CCM 7897</strain>
    </source>
</reference>
<evidence type="ECO:0000313" key="4">
    <source>
        <dbReference type="EMBL" id="GGF55668.1"/>
    </source>
</evidence>
<dbReference type="Proteomes" id="UP000606044">
    <property type="component" value="Unassembled WGS sequence"/>
</dbReference>
<proteinExistence type="inferred from homology"/>
<protein>
    <recommendedName>
        <fullName evidence="2">Protein-L-isoaspartate O-methyltransferase</fullName>
    </recommendedName>
    <alternativeName>
        <fullName evidence="3">Protein L-isoaspartyl methyltransferase</fullName>
    </alternativeName>
</protein>
<evidence type="ECO:0000256" key="1">
    <source>
        <dbReference type="ARBA" id="ARBA00005369"/>
    </source>
</evidence>
<keyword evidence="5" id="KW-1185">Reference proteome</keyword>
<comment type="caution">
    <text evidence="4">The sequence shown here is derived from an EMBL/GenBank/DDBJ whole genome shotgun (WGS) entry which is preliminary data.</text>
</comment>
<dbReference type="CDD" id="cd02440">
    <property type="entry name" value="AdoMet_MTases"/>
    <property type="match status" value="1"/>
</dbReference>
<dbReference type="GO" id="GO:0004719">
    <property type="term" value="F:protein-L-isoaspartate (D-aspartate) O-methyltransferase activity"/>
    <property type="evidence" value="ECO:0007669"/>
    <property type="project" value="InterPro"/>
</dbReference>
<dbReference type="PANTHER" id="PTHR11579:SF18">
    <property type="entry name" value="PROTEIN-L-ISOASPARTATE O-METHYLTRANSFERASE"/>
    <property type="match status" value="1"/>
</dbReference>
<evidence type="ECO:0000313" key="5">
    <source>
        <dbReference type="Proteomes" id="UP000606044"/>
    </source>
</evidence>
<comment type="similarity">
    <text evidence="1">Belongs to the methyltransferase superfamily. L-isoaspartyl/D-aspartyl protein methyltransferase family.</text>
</comment>
<evidence type="ECO:0000256" key="2">
    <source>
        <dbReference type="ARBA" id="ARBA00013346"/>
    </source>
</evidence>
<dbReference type="GO" id="GO:0005737">
    <property type="term" value="C:cytoplasm"/>
    <property type="evidence" value="ECO:0007669"/>
    <property type="project" value="TreeGrafter"/>
</dbReference>
<dbReference type="InterPro" id="IPR000682">
    <property type="entry name" value="PCMT"/>
</dbReference>
<accession>A0A917BV89</accession>
<evidence type="ECO:0000256" key="3">
    <source>
        <dbReference type="ARBA" id="ARBA00030757"/>
    </source>
</evidence>
<dbReference type="AlphaFoldDB" id="A0A917BV89"/>
<dbReference type="Pfam" id="PF01135">
    <property type="entry name" value="PCMT"/>
    <property type="match status" value="1"/>
</dbReference>